<evidence type="ECO:0000313" key="1">
    <source>
        <dbReference type="EMBL" id="OMJ68012.1"/>
    </source>
</evidence>
<keyword evidence="2" id="KW-1185">Reference proteome</keyword>
<evidence type="ECO:0000313" key="2">
    <source>
        <dbReference type="Proteomes" id="UP000187209"/>
    </source>
</evidence>
<gene>
    <name evidence="1" type="ORF">SteCoe_34661</name>
</gene>
<reference evidence="1 2" key="1">
    <citation type="submission" date="2016-11" db="EMBL/GenBank/DDBJ databases">
        <title>The macronuclear genome of Stentor coeruleus: a giant cell with tiny introns.</title>
        <authorList>
            <person name="Slabodnick M."/>
            <person name="Ruby J.G."/>
            <person name="Reiff S.B."/>
            <person name="Swart E.C."/>
            <person name="Gosai S."/>
            <person name="Prabakaran S."/>
            <person name="Witkowska E."/>
            <person name="Larue G.E."/>
            <person name="Fisher S."/>
            <person name="Freeman R.M."/>
            <person name="Gunawardena J."/>
            <person name="Chu W."/>
            <person name="Stover N.A."/>
            <person name="Gregory B.D."/>
            <person name="Nowacki M."/>
            <person name="Derisi J."/>
            <person name="Roy S.W."/>
            <person name="Marshall W.F."/>
            <person name="Sood P."/>
        </authorList>
    </citation>
    <scope>NUCLEOTIDE SEQUENCE [LARGE SCALE GENOMIC DNA]</scope>
    <source>
        <strain evidence="1">WM001</strain>
    </source>
</reference>
<sequence length="167" mass="20105">MWRPFASDFVTHTYEGFRKKYDKVWTAKPIQKRDTNEKFDPKHQHPYKLALEEIDKCKKDFETLQTKVIEQRKQIKQRDAVFSDNLKIKVLVQKEEDDIEKNKRKKVVLKIRSMASNKIQRHKSCNSQEYYDNTFRMTHLEKNIGFSKNDIADSKNNTYGQNFRIKV</sequence>
<dbReference type="OrthoDB" id="324613at2759"/>
<accession>A0A1R2AU60</accession>
<proteinExistence type="predicted"/>
<dbReference type="AlphaFoldDB" id="A0A1R2AU60"/>
<name>A0A1R2AU60_9CILI</name>
<protein>
    <submittedName>
        <fullName evidence="1">Uncharacterized protein</fullName>
    </submittedName>
</protein>
<organism evidence="1 2">
    <name type="scientific">Stentor coeruleus</name>
    <dbReference type="NCBI Taxonomy" id="5963"/>
    <lineage>
        <taxon>Eukaryota</taxon>
        <taxon>Sar</taxon>
        <taxon>Alveolata</taxon>
        <taxon>Ciliophora</taxon>
        <taxon>Postciliodesmatophora</taxon>
        <taxon>Heterotrichea</taxon>
        <taxon>Heterotrichida</taxon>
        <taxon>Stentoridae</taxon>
        <taxon>Stentor</taxon>
    </lineage>
</organism>
<dbReference type="EMBL" id="MPUH01001401">
    <property type="protein sequence ID" value="OMJ68012.1"/>
    <property type="molecule type" value="Genomic_DNA"/>
</dbReference>
<comment type="caution">
    <text evidence="1">The sequence shown here is derived from an EMBL/GenBank/DDBJ whole genome shotgun (WGS) entry which is preliminary data.</text>
</comment>
<dbReference type="Proteomes" id="UP000187209">
    <property type="component" value="Unassembled WGS sequence"/>
</dbReference>